<dbReference type="InterPro" id="IPR014001">
    <property type="entry name" value="Helicase_ATP-bd"/>
</dbReference>
<protein>
    <submittedName>
        <fullName evidence="8">ATP-dependent RNA helicase DDX5/DBP2</fullName>
    </submittedName>
</protein>
<dbReference type="EMBL" id="DF237019">
    <property type="protein sequence ID" value="GAQ81073.1"/>
    <property type="molecule type" value="Genomic_DNA"/>
</dbReference>
<dbReference type="Gene3D" id="3.40.50.300">
    <property type="entry name" value="P-loop containing nucleotide triphosphate hydrolases"/>
    <property type="match status" value="2"/>
</dbReference>
<dbReference type="InterPro" id="IPR001650">
    <property type="entry name" value="Helicase_C-like"/>
</dbReference>
<feature type="compositionally biased region" description="Acidic residues" evidence="5">
    <location>
        <begin position="627"/>
        <end position="643"/>
    </location>
</feature>
<feature type="domain" description="Helicase C-terminal" evidence="7">
    <location>
        <begin position="347"/>
        <end position="515"/>
    </location>
</feature>
<sequence length="685" mass="73265">MGRGEEYVKRKHKRAERKRNRADSDGGVSELAAAKKRRRKGKRRITEGMCYSLPTVENPFLDEKERAFRMTHGKKVNPEAPKAKCAKSAPEDPDVTKKKLDSKPAKLRKVFWPKGDAGKGPITSSSDTRLPEVFRSAAESLGVTEPSAFQADIWQAALRGQGVWGHSRGAGEEVEETVAGYVLPAVQHLKAQETGKVGQGPAILILVPSRARGSQVLKACRKIREGGIPLKAVNVHDEANPQDQLEGLESQVVDLVAATPGRLSQLNIIKGDLLSRVTFAVLDSADQMSERDLRQAGLLTESLRADAQTLFFTGSYNVAVHESQRKWLKDPIQRVAASNTPVALCAGIEQRFVYCSEDKKAQRVVKTVLDVREAEQEARAKSRILVLAATPASVNATVEALAESGLRAGARHEDLRTEERLAAEDDFRAGKVPILVTTGITSPGVHASSVPVLIVHDLPGTVEDYVRLVGYVARTTVKGQVHSLLTKEHAHLAVGLSELLQACAQPADSKLEMMARAVKLVQQQQTGTGNGNGKGSGHGQVSGAKMNGAPNGNGVRNGEEAALPRTTASRRDPSRGAGVGTGMAVDAVGRTEAGNGRVAQNGRSASGNGRSDHGSGHGEGDGSASEASEEEEEDDEATLDEEERLAAEEGAPAGDDELRMLEEESSMSVEELLARIRARAEEGGQ</sequence>
<feature type="compositionally biased region" description="Gly residues" evidence="5">
    <location>
        <begin position="528"/>
        <end position="540"/>
    </location>
</feature>
<dbReference type="AlphaFoldDB" id="A0A1Y1HSI0"/>
<dbReference type="PANTHER" id="PTHR47960">
    <property type="entry name" value="DEAD-BOX ATP-DEPENDENT RNA HELICASE 50"/>
    <property type="match status" value="1"/>
</dbReference>
<dbReference type="Pfam" id="PF00271">
    <property type="entry name" value="Helicase_C"/>
    <property type="match status" value="1"/>
</dbReference>
<evidence type="ECO:0000313" key="9">
    <source>
        <dbReference type="Proteomes" id="UP000054558"/>
    </source>
</evidence>
<dbReference type="GO" id="GO:0003724">
    <property type="term" value="F:RNA helicase activity"/>
    <property type="evidence" value="ECO:0000318"/>
    <property type="project" value="GO_Central"/>
</dbReference>
<evidence type="ECO:0000256" key="2">
    <source>
        <dbReference type="ARBA" id="ARBA00022801"/>
    </source>
</evidence>
<name>A0A1Y1HSI0_KLENI</name>
<feature type="compositionally biased region" description="Basic and acidic residues" evidence="5">
    <location>
        <begin position="610"/>
        <end position="620"/>
    </location>
</feature>
<evidence type="ECO:0000313" key="8">
    <source>
        <dbReference type="EMBL" id="GAQ81073.1"/>
    </source>
</evidence>
<feature type="compositionally biased region" description="Basic residues" evidence="5">
    <location>
        <begin position="34"/>
        <end position="43"/>
    </location>
</feature>
<keyword evidence="9" id="KW-1185">Reference proteome</keyword>
<dbReference type="PROSITE" id="PS51194">
    <property type="entry name" value="HELICASE_CTER"/>
    <property type="match status" value="1"/>
</dbReference>
<keyword evidence="4" id="KW-0067">ATP-binding</keyword>
<feature type="region of interest" description="Disordered" evidence="5">
    <location>
        <begin position="72"/>
        <end position="102"/>
    </location>
</feature>
<dbReference type="Pfam" id="PF00270">
    <property type="entry name" value="DEAD"/>
    <property type="match status" value="1"/>
</dbReference>
<dbReference type="Proteomes" id="UP000054558">
    <property type="component" value="Unassembled WGS sequence"/>
</dbReference>
<feature type="domain" description="Helicase ATP-binding" evidence="6">
    <location>
        <begin position="181"/>
        <end position="334"/>
    </location>
</feature>
<organism evidence="8 9">
    <name type="scientific">Klebsormidium nitens</name>
    <name type="common">Green alga</name>
    <name type="synonym">Ulothrix nitens</name>
    <dbReference type="NCBI Taxonomy" id="105231"/>
    <lineage>
        <taxon>Eukaryota</taxon>
        <taxon>Viridiplantae</taxon>
        <taxon>Streptophyta</taxon>
        <taxon>Klebsormidiophyceae</taxon>
        <taxon>Klebsormidiales</taxon>
        <taxon>Klebsormidiaceae</taxon>
        <taxon>Klebsormidium</taxon>
    </lineage>
</organism>
<feature type="compositionally biased region" description="Basic residues" evidence="5">
    <location>
        <begin position="9"/>
        <end position="20"/>
    </location>
</feature>
<dbReference type="InterPro" id="IPR027417">
    <property type="entry name" value="P-loop_NTPase"/>
</dbReference>
<dbReference type="SUPFAM" id="SSF52540">
    <property type="entry name" value="P-loop containing nucleoside triphosphate hydrolases"/>
    <property type="match status" value="1"/>
</dbReference>
<dbReference type="GO" id="GO:0005524">
    <property type="term" value="F:ATP binding"/>
    <property type="evidence" value="ECO:0007669"/>
    <property type="project" value="UniProtKB-KW"/>
</dbReference>
<dbReference type="GO" id="GO:0005737">
    <property type="term" value="C:cytoplasm"/>
    <property type="evidence" value="ECO:0000318"/>
    <property type="project" value="GO_Central"/>
</dbReference>
<reference evidence="8 9" key="1">
    <citation type="journal article" date="2014" name="Nat. Commun.">
        <title>Klebsormidium flaccidum genome reveals primary factors for plant terrestrial adaptation.</title>
        <authorList>
            <person name="Hori K."/>
            <person name="Maruyama F."/>
            <person name="Fujisawa T."/>
            <person name="Togashi T."/>
            <person name="Yamamoto N."/>
            <person name="Seo M."/>
            <person name="Sato S."/>
            <person name="Yamada T."/>
            <person name="Mori H."/>
            <person name="Tajima N."/>
            <person name="Moriyama T."/>
            <person name="Ikeuchi M."/>
            <person name="Watanabe M."/>
            <person name="Wada H."/>
            <person name="Kobayashi K."/>
            <person name="Saito M."/>
            <person name="Masuda T."/>
            <person name="Sasaki-Sekimoto Y."/>
            <person name="Mashiguchi K."/>
            <person name="Awai K."/>
            <person name="Shimojima M."/>
            <person name="Masuda S."/>
            <person name="Iwai M."/>
            <person name="Nobusawa T."/>
            <person name="Narise T."/>
            <person name="Kondo S."/>
            <person name="Saito H."/>
            <person name="Sato R."/>
            <person name="Murakawa M."/>
            <person name="Ihara Y."/>
            <person name="Oshima-Yamada Y."/>
            <person name="Ohtaka K."/>
            <person name="Satoh M."/>
            <person name="Sonobe K."/>
            <person name="Ishii M."/>
            <person name="Ohtani R."/>
            <person name="Kanamori-Sato M."/>
            <person name="Honoki R."/>
            <person name="Miyazaki D."/>
            <person name="Mochizuki H."/>
            <person name="Umetsu J."/>
            <person name="Higashi K."/>
            <person name="Shibata D."/>
            <person name="Kamiya Y."/>
            <person name="Sato N."/>
            <person name="Nakamura Y."/>
            <person name="Tabata S."/>
            <person name="Ida S."/>
            <person name="Kurokawa K."/>
            <person name="Ohta H."/>
        </authorList>
    </citation>
    <scope>NUCLEOTIDE SEQUENCE [LARGE SCALE GENOMIC DNA]</scope>
    <source>
        <strain evidence="8 9">NIES-2285</strain>
    </source>
</reference>
<evidence type="ECO:0000256" key="1">
    <source>
        <dbReference type="ARBA" id="ARBA00022741"/>
    </source>
</evidence>
<evidence type="ECO:0000259" key="7">
    <source>
        <dbReference type="PROSITE" id="PS51194"/>
    </source>
</evidence>
<evidence type="ECO:0000256" key="4">
    <source>
        <dbReference type="ARBA" id="ARBA00022840"/>
    </source>
</evidence>
<dbReference type="GO" id="GO:0005634">
    <property type="term" value="C:nucleus"/>
    <property type="evidence" value="ECO:0000318"/>
    <property type="project" value="GO_Central"/>
</dbReference>
<dbReference type="InterPro" id="IPR011545">
    <property type="entry name" value="DEAD/DEAH_box_helicase_dom"/>
</dbReference>
<keyword evidence="3 8" id="KW-0347">Helicase</keyword>
<dbReference type="PROSITE" id="PS51192">
    <property type="entry name" value="HELICASE_ATP_BIND_1"/>
    <property type="match status" value="1"/>
</dbReference>
<dbReference type="SMART" id="SM00490">
    <property type="entry name" value="HELICc"/>
    <property type="match status" value="1"/>
</dbReference>
<evidence type="ECO:0000256" key="3">
    <source>
        <dbReference type="ARBA" id="ARBA00022806"/>
    </source>
</evidence>
<evidence type="ECO:0000259" key="6">
    <source>
        <dbReference type="PROSITE" id="PS51192"/>
    </source>
</evidence>
<proteinExistence type="predicted"/>
<gene>
    <name evidence="8" type="ORF">KFL_000700090</name>
</gene>
<dbReference type="OrthoDB" id="1902637at2759"/>
<keyword evidence="1" id="KW-0547">Nucleotide-binding</keyword>
<feature type="region of interest" description="Disordered" evidence="5">
    <location>
        <begin position="524"/>
        <end position="669"/>
    </location>
</feature>
<evidence type="ECO:0000256" key="5">
    <source>
        <dbReference type="SAM" id="MobiDB-lite"/>
    </source>
</evidence>
<dbReference type="GO" id="GO:1990904">
    <property type="term" value="C:ribonucleoprotein complex"/>
    <property type="evidence" value="ECO:0000318"/>
    <property type="project" value="GO_Central"/>
</dbReference>
<dbReference type="GO" id="GO:0016787">
    <property type="term" value="F:hydrolase activity"/>
    <property type="evidence" value="ECO:0007669"/>
    <property type="project" value="UniProtKB-KW"/>
</dbReference>
<accession>A0A1Y1HSI0</accession>
<feature type="region of interest" description="Disordered" evidence="5">
    <location>
        <begin position="1"/>
        <end position="43"/>
    </location>
</feature>
<dbReference type="GO" id="GO:0003729">
    <property type="term" value="F:mRNA binding"/>
    <property type="evidence" value="ECO:0000318"/>
    <property type="project" value="GO_Central"/>
</dbReference>
<dbReference type="OMA" id="SICRIPL"/>
<dbReference type="STRING" id="105231.A0A1Y1HSI0"/>
<keyword evidence="2" id="KW-0378">Hydrolase</keyword>